<protein>
    <recommendedName>
        <fullName evidence="5">Alpha-N-acetylglucosaminidase</fullName>
    </recommendedName>
</protein>
<dbReference type="InterPro" id="IPR024732">
    <property type="entry name" value="NAGLU_C"/>
</dbReference>
<dbReference type="InterPro" id="IPR007781">
    <property type="entry name" value="NAGLU"/>
</dbReference>
<name>A0AAJ0GFD3_9PEZI</name>
<gene>
    <name evidence="3" type="ORF">LTR09_002947</name>
</gene>
<evidence type="ECO:0008006" key="5">
    <source>
        <dbReference type="Google" id="ProtNLM"/>
    </source>
</evidence>
<dbReference type="Gene3D" id="3.20.20.80">
    <property type="entry name" value="Glycosidases"/>
    <property type="match status" value="1"/>
</dbReference>
<proteinExistence type="predicted"/>
<dbReference type="EMBL" id="JAWDJX010000006">
    <property type="protein sequence ID" value="KAK3056440.1"/>
    <property type="molecule type" value="Genomic_DNA"/>
</dbReference>
<dbReference type="Pfam" id="PF05089">
    <property type="entry name" value="NAGLU"/>
    <property type="match status" value="1"/>
</dbReference>
<accession>A0AAJ0GFD3</accession>
<sequence length="620" mass="69845">MALHGINLPLAWVGYEKILWEVLLDFGFSQVVITEFLSGPAFQSWNRLGNLQGTWGGELPMSWTNSQADLQKKIVARMVELGMTPVLPAFTGFVPSHIGSLYPDAATVDDNPSQWDVFGRHAKVTFLEPSDPLYSEMQKRFVQKQRKAYGAVSHIYTLDQYNENDPASGGLGYLRNVSKHTIQALKSADPDAVWTMQGWLLYSSQDFWTQERVEAYLGGVEHSDMIVLDLFSETAPQWQRTNSYYGKPWIWCQLHDYGGNMGMYGRVDNVTQNPIEALDNSTSTMIGVGLTMEGQEGNQIIYDILLDQAWSKTSLDSEAYFRVWSESRYHSTTLPPGVYAAWETLRQTVYSNTELPRGEISVSIFQISKSICELSPDIPALSSMTDIMYDPQALVDAWRNFYGASSEQPELWNNAAYTFDLTDMTRQVMANAFYPLYMEFAAASNSSLDSYSQSAALKTGNDMVDLLLDLDSVLLASGEPHFNLAAWIASARAWASPTTNSITNTSYAANVAEFYEYQARNQITLWGPNGEISDYGSKQWGGLIRSYYVPRWQMFVEYMLHSTAAIDGENEALSDALLSFEKTWQQQIWGESLGESYTEPLPGDLQRTIARVVEKWPDVF</sequence>
<evidence type="ECO:0000313" key="3">
    <source>
        <dbReference type="EMBL" id="KAK3056440.1"/>
    </source>
</evidence>
<feature type="domain" description="Alpha-N-acetylglucosaminidase C-terminal" evidence="2">
    <location>
        <begin position="320"/>
        <end position="589"/>
    </location>
</feature>
<dbReference type="SUPFAM" id="SSF51445">
    <property type="entry name" value="(Trans)glycosidases"/>
    <property type="match status" value="1"/>
</dbReference>
<evidence type="ECO:0000259" key="1">
    <source>
        <dbReference type="Pfam" id="PF05089"/>
    </source>
</evidence>
<dbReference type="Gene3D" id="1.20.120.670">
    <property type="entry name" value="N-acetyl-b-d-glucoasminidase"/>
    <property type="match status" value="1"/>
</dbReference>
<dbReference type="PANTHER" id="PTHR12872">
    <property type="entry name" value="ALPHA-N-ACETYLGLUCOSAMINIDASE"/>
    <property type="match status" value="1"/>
</dbReference>
<dbReference type="PANTHER" id="PTHR12872:SF1">
    <property type="entry name" value="ALPHA-N-ACETYLGLUCOSAMINIDASE"/>
    <property type="match status" value="1"/>
</dbReference>
<dbReference type="AlphaFoldDB" id="A0AAJ0GFD3"/>
<reference evidence="3" key="1">
    <citation type="submission" date="2023-04" db="EMBL/GenBank/DDBJ databases">
        <title>Black Yeasts Isolated from many extreme environments.</title>
        <authorList>
            <person name="Coleine C."/>
            <person name="Stajich J.E."/>
            <person name="Selbmann L."/>
        </authorList>
    </citation>
    <scope>NUCLEOTIDE SEQUENCE</scope>
    <source>
        <strain evidence="3">CCFEE 5312</strain>
    </source>
</reference>
<keyword evidence="4" id="KW-1185">Reference proteome</keyword>
<dbReference type="InterPro" id="IPR017853">
    <property type="entry name" value="GH"/>
</dbReference>
<dbReference type="Proteomes" id="UP001271007">
    <property type="component" value="Unassembled WGS sequence"/>
</dbReference>
<evidence type="ECO:0000313" key="4">
    <source>
        <dbReference type="Proteomes" id="UP001271007"/>
    </source>
</evidence>
<dbReference type="Pfam" id="PF12972">
    <property type="entry name" value="NAGLU_C"/>
    <property type="match status" value="1"/>
</dbReference>
<dbReference type="InterPro" id="IPR024733">
    <property type="entry name" value="NAGLU_tim-barrel"/>
</dbReference>
<organism evidence="3 4">
    <name type="scientific">Extremus antarcticus</name>
    <dbReference type="NCBI Taxonomy" id="702011"/>
    <lineage>
        <taxon>Eukaryota</taxon>
        <taxon>Fungi</taxon>
        <taxon>Dikarya</taxon>
        <taxon>Ascomycota</taxon>
        <taxon>Pezizomycotina</taxon>
        <taxon>Dothideomycetes</taxon>
        <taxon>Dothideomycetidae</taxon>
        <taxon>Mycosphaerellales</taxon>
        <taxon>Extremaceae</taxon>
        <taxon>Extremus</taxon>
    </lineage>
</organism>
<evidence type="ECO:0000259" key="2">
    <source>
        <dbReference type="Pfam" id="PF12972"/>
    </source>
</evidence>
<feature type="domain" description="Alpha-N-acetylglucosaminidase tim-barrel" evidence="1">
    <location>
        <begin position="1"/>
        <end position="312"/>
    </location>
</feature>
<comment type="caution">
    <text evidence="3">The sequence shown here is derived from an EMBL/GenBank/DDBJ whole genome shotgun (WGS) entry which is preliminary data.</text>
</comment>